<sequence length="45" mass="4710">MSALTLKGLTKHYSAHDKALTDVNMKVEAGEVVGLIGPLGPVNPH</sequence>
<evidence type="ECO:0000313" key="2">
    <source>
        <dbReference type="Proteomes" id="UP000031666"/>
    </source>
</evidence>
<dbReference type="Proteomes" id="UP000031666">
    <property type="component" value="Unassembled WGS sequence"/>
</dbReference>
<dbReference type="AlphaFoldDB" id="A0A0B8Q9R0"/>
<dbReference type="STRING" id="1481914.JCM19241_3152"/>
<dbReference type="GO" id="GO:0005524">
    <property type="term" value="F:ATP binding"/>
    <property type="evidence" value="ECO:0007669"/>
    <property type="project" value="UniProtKB-KW"/>
</dbReference>
<dbReference type="Gene3D" id="3.40.50.300">
    <property type="entry name" value="P-loop containing nucleotide triphosphate hydrolases"/>
    <property type="match status" value="1"/>
</dbReference>
<comment type="caution">
    <text evidence="1">The sequence shown here is derived from an EMBL/GenBank/DDBJ whole genome shotgun (WGS) entry which is preliminary data.</text>
</comment>
<accession>A0A0B8Q9R0</accession>
<reference evidence="1 2" key="2">
    <citation type="submission" date="2015-01" db="EMBL/GenBank/DDBJ databases">
        <authorList>
            <consortium name="NBRP consortium"/>
            <person name="Sawabe T."/>
            <person name="Meirelles P."/>
            <person name="Feng G."/>
            <person name="Sayaka M."/>
            <person name="Hattori M."/>
            <person name="Ohkuma M."/>
        </authorList>
    </citation>
    <scope>NUCLEOTIDE SEQUENCE [LARGE SCALE GENOMIC DNA]</scope>
    <source>
        <strain evidence="2">JCM 19241</strain>
    </source>
</reference>
<proteinExistence type="predicted"/>
<keyword evidence="1" id="KW-0547">Nucleotide-binding</keyword>
<keyword evidence="1" id="KW-0067">ATP-binding</keyword>
<reference evidence="1 2" key="1">
    <citation type="submission" date="2015-01" db="EMBL/GenBank/DDBJ databases">
        <title>Vibrio sp. C94 JCM 19241 whole genome shotgun sequence.</title>
        <authorList>
            <person name="Sawabe T."/>
            <person name="Meirelles P."/>
            <person name="Feng G."/>
            <person name="Sayaka M."/>
            <person name="Hattori M."/>
            <person name="Ohkuma M."/>
        </authorList>
    </citation>
    <scope>NUCLEOTIDE SEQUENCE [LARGE SCALE GENOMIC DNA]</scope>
    <source>
        <strain evidence="2">JCM 19241</strain>
    </source>
</reference>
<protein>
    <submittedName>
        <fullName evidence="1">Phosphonate ABC transporter ATP-binding protein</fullName>
    </submittedName>
</protein>
<name>A0A0B8Q9R0_9VIBR</name>
<dbReference type="SUPFAM" id="SSF52540">
    <property type="entry name" value="P-loop containing nucleoside triphosphate hydrolases"/>
    <property type="match status" value="1"/>
</dbReference>
<organism evidence="1 2">
    <name type="scientific">Vibrio ishigakensis</name>
    <dbReference type="NCBI Taxonomy" id="1481914"/>
    <lineage>
        <taxon>Bacteria</taxon>
        <taxon>Pseudomonadati</taxon>
        <taxon>Pseudomonadota</taxon>
        <taxon>Gammaproteobacteria</taxon>
        <taxon>Vibrionales</taxon>
        <taxon>Vibrionaceae</taxon>
        <taxon>Vibrio</taxon>
    </lineage>
</organism>
<dbReference type="EMBL" id="BBSC01000001">
    <property type="protein sequence ID" value="GAM73697.1"/>
    <property type="molecule type" value="Genomic_DNA"/>
</dbReference>
<evidence type="ECO:0000313" key="1">
    <source>
        <dbReference type="EMBL" id="GAM73697.1"/>
    </source>
</evidence>
<gene>
    <name evidence="1" type="ORF">JCM19241_3152</name>
</gene>
<dbReference type="InterPro" id="IPR027417">
    <property type="entry name" value="P-loop_NTPase"/>
</dbReference>